<sequence>MAWFESQQGNLRLSGPPSGQGAGGGARTRDGRVVAELRADSLSTVPPTRLVRSENVDPANDFGIRGEDVILNTSNSQARPLNHCNNFPLKYVMKDRDGGRPIDS</sequence>
<evidence type="ECO:0000313" key="3">
    <source>
        <dbReference type="Proteomes" id="UP000735302"/>
    </source>
</evidence>
<reference evidence="2 3" key="1">
    <citation type="journal article" date="2021" name="Elife">
        <title>Chloroplast acquisition without the gene transfer in kleptoplastic sea slugs, Plakobranchus ocellatus.</title>
        <authorList>
            <person name="Maeda T."/>
            <person name="Takahashi S."/>
            <person name="Yoshida T."/>
            <person name="Shimamura S."/>
            <person name="Takaki Y."/>
            <person name="Nagai Y."/>
            <person name="Toyoda A."/>
            <person name="Suzuki Y."/>
            <person name="Arimoto A."/>
            <person name="Ishii H."/>
            <person name="Satoh N."/>
            <person name="Nishiyama T."/>
            <person name="Hasebe M."/>
            <person name="Maruyama T."/>
            <person name="Minagawa J."/>
            <person name="Obokata J."/>
            <person name="Shigenobu S."/>
        </authorList>
    </citation>
    <scope>NUCLEOTIDE SEQUENCE [LARGE SCALE GENOMIC DNA]</scope>
</reference>
<protein>
    <submittedName>
        <fullName evidence="2">Uncharacterized protein</fullName>
    </submittedName>
</protein>
<comment type="caution">
    <text evidence="2">The sequence shown here is derived from an EMBL/GenBank/DDBJ whole genome shotgun (WGS) entry which is preliminary data.</text>
</comment>
<gene>
    <name evidence="2" type="ORF">PoB_002382400</name>
</gene>
<name>A0AAV3ZPS0_9GAST</name>
<organism evidence="2 3">
    <name type="scientific">Plakobranchus ocellatus</name>
    <dbReference type="NCBI Taxonomy" id="259542"/>
    <lineage>
        <taxon>Eukaryota</taxon>
        <taxon>Metazoa</taxon>
        <taxon>Spiralia</taxon>
        <taxon>Lophotrochozoa</taxon>
        <taxon>Mollusca</taxon>
        <taxon>Gastropoda</taxon>
        <taxon>Heterobranchia</taxon>
        <taxon>Euthyneura</taxon>
        <taxon>Panpulmonata</taxon>
        <taxon>Sacoglossa</taxon>
        <taxon>Placobranchoidea</taxon>
        <taxon>Plakobranchidae</taxon>
        <taxon>Plakobranchus</taxon>
    </lineage>
</organism>
<keyword evidence="3" id="KW-1185">Reference proteome</keyword>
<accession>A0AAV3ZPS0</accession>
<proteinExistence type="predicted"/>
<evidence type="ECO:0000256" key="1">
    <source>
        <dbReference type="SAM" id="MobiDB-lite"/>
    </source>
</evidence>
<dbReference type="AlphaFoldDB" id="A0AAV3ZPS0"/>
<feature type="region of interest" description="Disordered" evidence="1">
    <location>
        <begin position="1"/>
        <end position="31"/>
    </location>
</feature>
<feature type="compositionally biased region" description="Polar residues" evidence="1">
    <location>
        <begin position="1"/>
        <end position="11"/>
    </location>
</feature>
<dbReference type="EMBL" id="BLXT01002742">
    <property type="protein sequence ID" value="GFN97318.1"/>
    <property type="molecule type" value="Genomic_DNA"/>
</dbReference>
<dbReference type="Proteomes" id="UP000735302">
    <property type="component" value="Unassembled WGS sequence"/>
</dbReference>
<evidence type="ECO:0000313" key="2">
    <source>
        <dbReference type="EMBL" id="GFN97318.1"/>
    </source>
</evidence>